<keyword evidence="2 6" id="KW-0812">Transmembrane</keyword>
<keyword evidence="8" id="KW-0406">Ion transport</keyword>
<keyword evidence="3 6" id="KW-1133">Transmembrane helix</keyword>
<dbReference type="GO" id="GO:0019228">
    <property type="term" value="P:neuronal action potential"/>
    <property type="evidence" value="ECO:0007669"/>
    <property type="project" value="TreeGrafter"/>
</dbReference>
<evidence type="ECO:0000256" key="1">
    <source>
        <dbReference type="ARBA" id="ARBA00004141"/>
    </source>
</evidence>
<feature type="region of interest" description="Disordered" evidence="5">
    <location>
        <begin position="417"/>
        <end position="457"/>
    </location>
</feature>
<comment type="caution">
    <text evidence="8">The sequence shown here is derived from an EMBL/GenBank/DDBJ whole genome shotgun (WGS) entry which is preliminary data.</text>
</comment>
<feature type="compositionally biased region" description="Low complexity" evidence="5">
    <location>
        <begin position="184"/>
        <end position="197"/>
    </location>
</feature>
<dbReference type="Pfam" id="PF00520">
    <property type="entry name" value="Ion_trans"/>
    <property type="match status" value="1"/>
</dbReference>
<evidence type="ECO:0000313" key="9">
    <source>
        <dbReference type="Proteomes" id="UP000762676"/>
    </source>
</evidence>
<dbReference type="GO" id="GO:0086010">
    <property type="term" value="P:membrane depolarization during action potential"/>
    <property type="evidence" value="ECO:0007669"/>
    <property type="project" value="TreeGrafter"/>
</dbReference>
<dbReference type="InterPro" id="IPR043203">
    <property type="entry name" value="VGCC_Ca_Na"/>
</dbReference>
<dbReference type="PANTHER" id="PTHR10037:SF288">
    <property type="entry name" value="SODIUM CHANNEL PROTEIN PARA"/>
    <property type="match status" value="1"/>
</dbReference>
<feature type="compositionally biased region" description="Polar residues" evidence="5">
    <location>
        <begin position="350"/>
        <end position="380"/>
    </location>
</feature>
<dbReference type="Gene3D" id="1.10.287.70">
    <property type="match status" value="1"/>
</dbReference>
<feature type="compositionally biased region" description="Basic and acidic residues" evidence="5">
    <location>
        <begin position="171"/>
        <end position="182"/>
    </location>
</feature>
<name>A0AAV4IKA3_9GAST</name>
<dbReference type="PANTHER" id="PTHR10037">
    <property type="entry name" value="VOLTAGE-GATED CATION CHANNEL CALCIUM AND SODIUM"/>
    <property type="match status" value="1"/>
</dbReference>
<dbReference type="InterPro" id="IPR005821">
    <property type="entry name" value="Ion_trans_dom"/>
</dbReference>
<sequence length="476" mass="52597">MQLYSGSLRQKCVKNWKLMGLNITHEQYFNWTQNSSNWLGDPNSSDDFLVCGNESMGTGGCGETKVNVSVNETVAEYICMPNMGDNPNWDFTSFDNFGMALLCAFRLMTQDFWESLFHLILRAEGSVHLLYFMLVIFLGSFYLVNLILAIVAMSYDEQQRQDQADAEEEAAERQEEEARKEALSILSKSPSNSSWNNDYDGGGGGGRGDKPEEKERASLTSEHSVTNAHLKPSVLKQKRSSLSLPGSPYMRRNSRGSQYSWRRPMVPSSIATGDGHGVRGASVKARGGHGVHTDRQPLVHHTLENLPLPFADDSGAVTPSSEDLCNFNFIRNMPNGRRFSFASQHRRSGSQHAPQPGSRRSSFASNHSRASRTSRGSQQGDRSKMETLLNFKKGKVPDVVLDKSKLDDDVRMYSRLEDEDSLSSGSGHVNDKEKASESNPFLSHSPGGPNVEMKGNSIAPFSGLVSLNIVPDSPVT</sequence>
<keyword evidence="4 6" id="KW-0472">Membrane</keyword>
<keyword evidence="8" id="KW-0407">Ion channel</keyword>
<keyword evidence="9" id="KW-1185">Reference proteome</keyword>
<reference evidence="8 9" key="1">
    <citation type="journal article" date="2021" name="Elife">
        <title>Chloroplast acquisition without the gene transfer in kleptoplastic sea slugs, Plakobranchus ocellatus.</title>
        <authorList>
            <person name="Maeda T."/>
            <person name="Takahashi S."/>
            <person name="Yoshida T."/>
            <person name="Shimamura S."/>
            <person name="Takaki Y."/>
            <person name="Nagai Y."/>
            <person name="Toyoda A."/>
            <person name="Suzuki Y."/>
            <person name="Arimoto A."/>
            <person name="Ishii H."/>
            <person name="Satoh N."/>
            <person name="Nishiyama T."/>
            <person name="Hasebe M."/>
            <person name="Maruyama T."/>
            <person name="Minagawa J."/>
            <person name="Obokata J."/>
            <person name="Shigenobu S."/>
        </authorList>
    </citation>
    <scope>NUCLEOTIDE SEQUENCE [LARGE SCALE GENOMIC DNA]</scope>
</reference>
<feature type="compositionally biased region" description="Polar residues" evidence="5">
    <location>
        <begin position="218"/>
        <end position="227"/>
    </location>
</feature>
<dbReference type="EMBL" id="BMAT01009641">
    <property type="protein sequence ID" value="GFS10968.1"/>
    <property type="molecule type" value="Genomic_DNA"/>
</dbReference>
<evidence type="ECO:0000256" key="5">
    <source>
        <dbReference type="SAM" id="MobiDB-lite"/>
    </source>
</evidence>
<organism evidence="8 9">
    <name type="scientific">Elysia marginata</name>
    <dbReference type="NCBI Taxonomy" id="1093978"/>
    <lineage>
        <taxon>Eukaryota</taxon>
        <taxon>Metazoa</taxon>
        <taxon>Spiralia</taxon>
        <taxon>Lophotrochozoa</taxon>
        <taxon>Mollusca</taxon>
        <taxon>Gastropoda</taxon>
        <taxon>Heterobranchia</taxon>
        <taxon>Euthyneura</taxon>
        <taxon>Panpulmonata</taxon>
        <taxon>Sacoglossa</taxon>
        <taxon>Placobranchoidea</taxon>
        <taxon>Plakobranchidae</taxon>
        <taxon>Elysia</taxon>
    </lineage>
</organism>
<evidence type="ECO:0000256" key="3">
    <source>
        <dbReference type="ARBA" id="ARBA00022989"/>
    </source>
</evidence>
<gene>
    <name evidence="8" type="ORF">ElyMa_004823700</name>
</gene>
<evidence type="ECO:0000256" key="4">
    <source>
        <dbReference type="ARBA" id="ARBA00023136"/>
    </source>
</evidence>
<evidence type="ECO:0000256" key="2">
    <source>
        <dbReference type="ARBA" id="ARBA00022692"/>
    </source>
</evidence>
<feature type="region of interest" description="Disordered" evidence="5">
    <location>
        <begin position="342"/>
        <end position="383"/>
    </location>
</feature>
<evidence type="ECO:0000313" key="8">
    <source>
        <dbReference type="EMBL" id="GFS10968.1"/>
    </source>
</evidence>
<feature type="compositionally biased region" description="Basic and acidic residues" evidence="5">
    <location>
        <begin position="207"/>
        <end position="217"/>
    </location>
</feature>
<feature type="domain" description="Ion transport" evidence="7">
    <location>
        <begin position="30"/>
        <end position="162"/>
    </location>
</feature>
<dbReference type="GO" id="GO:0001518">
    <property type="term" value="C:voltage-gated sodium channel complex"/>
    <property type="evidence" value="ECO:0007669"/>
    <property type="project" value="TreeGrafter"/>
</dbReference>
<keyword evidence="8" id="KW-0813">Transport</keyword>
<accession>A0AAV4IKA3</accession>
<feature type="transmembrane region" description="Helical" evidence="6">
    <location>
        <begin position="129"/>
        <end position="155"/>
    </location>
</feature>
<dbReference type="Proteomes" id="UP000762676">
    <property type="component" value="Unassembled WGS sequence"/>
</dbReference>
<evidence type="ECO:0000256" key="6">
    <source>
        <dbReference type="SAM" id="Phobius"/>
    </source>
</evidence>
<comment type="subcellular location">
    <subcellularLocation>
        <location evidence="1">Membrane</location>
        <topology evidence="1">Multi-pass membrane protein</topology>
    </subcellularLocation>
</comment>
<dbReference type="GO" id="GO:0005248">
    <property type="term" value="F:voltage-gated sodium channel activity"/>
    <property type="evidence" value="ECO:0007669"/>
    <property type="project" value="TreeGrafter"/>
</dbReference>
<protein>
    <submittedName>
        <fullName evidence="8">Sodium channel protein</fullName>
    </submittedName>
</protein>
<proteinExistence type="predicted"/>
<dbReference type="AlphaFoldDB" id="A0AAV4IKA3"/>
<evidence type="ECO:0000259" key="7">
    <source>
        <dbReference type="Pfam" id="PF00520"/>
    </source>
</evidence>
<feature type="region of interest" description="Disordered" evidence="5">
    <location>
        <begin position="162"/>
        <end position="294"/>
    </location>
</feature>